<dbReference type="AlphaFoldDB" id="A0A0F8X5R7"/>
<dbReference type="EMBL" id="LAZR01061023">
    <property type="protein sequence ID" value="KKK64442.1"/>
    <property type="molecule type" value="Genomic_DNA"/>
</dbReference>
<protein>
    <submittedName>
        <fullName evidence="1">Uncharacterized protein</fullName>
    </submittedName>
</protein>
<proteinExistence type="predicted"/>
<sequence>MVNKIDPLVRGIYYICLLGGKGSLWYEKDPEAALELMSIYSLGSKIRNINPKIAVEELIKRNDK</sequence>
<evidence type="ECO:0000313" key="1">
    <source>
        <dbReference type="EMBL" id="KKK64442.1"/>
    </source>
</evidence>
<reference evidence="1" key="1">
    <citation type="journal article" date="2015" name="Nature">
        <title>Complex archaea that bridge the gap between prokaryotes and eukaryotes.</title>
        <authorList>
            <person name="Spang A."/>
            <person name="Saw J.H."/>
            <person name="Jorgensen S.L."/>
            <person name="Zaremba-Niedzwiedzka K."/>
            <person name="Martijn J."/>
            <person name="Lind A.E."/>
            <person name="van Eijk R."/>
            <person name="Schleper C."/>
            <person name="Guy L."/>
            <person name="Ettema T.J."/>
        </authorList>
    </citation>
    <scope>NUCLEOTIDE SEQUENCE</scope>
</reference>
<organism evidence="1">
    <name type="scientific">marine sediment metagenome</name>
    <dbReference type="NCBI Taxonomy" id="412755"/>
    <lineage>
        <taxon>unclassified sequences</taxon>
        <taxon>metagenomes</taxon>
        <taxon>ecological metagenomes</taxon>
    </lineage>
</organism>
<gene>
    <name evidence="1" type="ORF">LCGC14_2984160</name>
</gene>
<comment type="caution">
    <text evidence="1">The sequence shown here is derived from an EMBL/GenBank/DDBJ whole genome shotgun (WGS) entry which is preliminary data.</text>
</comment>
<name>A0A0F8X5R7_9ZZZZ</name>
<accession>A0A0F8X5R7</accession>